<dbReference type="InterPro" id="IPR003593">
    <property type="entry name" value="AAA+_ATPase"/>
</dbReference>
<dbReference type="CDD" id="cd03230">
    <property type="entry name" value="ABC_DR_subfamily_A"/>
    <property type="match status" value="1"/>
</dbReference>
<dbReference type="InterPro" id="IPR027417">
    <property type="entry name" value="P-loop_NTPase"/>
</dbReference>
<keyword evidence="2" id="KW-0547">Nucleotide-binding</keyword>
<reference evidence="5 6" key="1">
    <citation type="submission" date="2019-09" db="EMBL/GenBank/DDBJ databases">
        <title>Draft genome sequence of Bacillus sp. JC-7.</title>
        <authorList>
            <person name="Tanaka N."/>
            <person name="Shiwa Y."/>
            <person name="Fujita N."/>
            <person name="Tanasupawat S."/>
        </authorList>
    </citation>
    <scope>NUCLEOTIDE SEQUENCE [LARGE SCALE GENOMIC DNA]</scope>
    <source>
        <strain evidence="5 6">JC-7</strain>
    </source>
</reference>
<feature type="domain" description="ABC transporter" evidence="4">
    <location>
        <begin position="5"/>
        <end position="214"/>
    </location>
</feature>
<dbReference type="SMART" id="SM00382">
    <property type="entry name" value="AAA"/>
    <property type="match status" value="1"/>
</dbReference>
<dbReference type="InterPro" id="IPR003439">
    <property type="entry name" value="ABC_transporter-like_ATP-bd"/>
</dbReference>
<dbReference type="InterPro" id="IPR050763">
    <property type="entry name" value="ABC_transporter_ATP-binding"/>
</dbReference>
<dbReference type="InterPro" id="IPR017871">
    <property type="entry name" value="ABC_transporter-like_CS"/>
</dbReference>
<dbReference type="EMBL" id="BKZQ01000048">
    <property type="protein sequence ID" value="GER71436.1"/>
    <property type="molecule type" value="Genomic_DNA"/>
</dbReference>
<evidence type="ECO:0000256" key="1">
    <source>
        <dbReference type="ARBA" id="ARBA00022448"/>
    </source>
</evidence>
<dbReference type="RefSeq" id="WP_151681610.1">
    <property type="nucleotide sequence ID" value="NZ_BKZQ01000048.1"/>
</dbReference>
<evidence type="ECO:0000256" key="3">
    <source>
        <dbReference type="ARBA" id="ARBA00022840"/>
    </source>
</evidence>
<dbReference type="Proteomes" id="UP000391919">
    <property type="component" value="Unassembled WGS sequence"/>
</dbReference>
<dbReference type="GO" id="GO:0016887">
    <property type="term" value="F:ATP hydrolysis activity"/>
    <property type="evidence" value="ECO:0007669"/>
    <property type="project" value="InterPro"/>
</dbReference>
<dbReference type="AlphaFoldDB" id="A0A5J4J9C0"/>
<evidence type="ECO:0000256" key="2">
    <source>
        <dbReference type="ARBA" id="ARBA00022741"/>
    </source>
</evidence>
<name>A0A5J4J9C0_9BACI</name>
<dbReference type="PANTHER" id="PTHR42711">
    <property type="entry name" value="ABC TRANSPORTER ATP-BINDING PROTEIN"/>
    <property type="match status" value="1"/>
</dbReference>
<keyword evidence="3" id="KW-0067">ATP-binding</keyword>
<dbReference type="PANTHER" id="PTHR42711:SF17">
    <property type="entry name" value="ABC TRANSPORTER ATP-BINDING PROTEIN"/>
    <property type="match status" value="1"/>
</dbReference>
<protein>
    <recommendedName>
        <fullName evidence="4">ABC transporter domain-containing protein</fullName>
    </recommendedName>
</protein>
<keyword evidence="1" id="KW-0813">Transport</keyword>
<proteinExistence type="predicted"/>
<evidence type="ECO:0000313" key="5">
    <source>
        <dbReference type="EMBL" id="GER71436.1"/>
    </source>
</evidence>
<keyword evidence="6" id="KW-1185">Reference proteome</keyword>
<dbReference type="PROSITE" id="PS00211">
    <property type="entry name" value="ABC_TRANSPORTER_1"/>
    <property type="match status" value="1"/>
</dbReference>
<accession>A0A5J4J9C0</accession>
<gene>
    <name evidence="5" type="ORF">BpJC7_27390</name>
</gene>
<dbReference type="Pfam" id="PF00005">
    <property type="entry name" value="ABC_tran"/>
    <property type="match status" value="1"/>
</dbReference>
<sequence length="214" mass="23398">MYPVVKLEKVTKIEKGKTILDDLSFEIEKGGVTALVGPNGAGKTTLLSILLGIRRPTRGNVTVAGRPPGHPEARVKIGAVFQEAPFIDYIKVREMIDLWRAFYRKPLTADALIEMAGLSDVADQYARRLSGGQKRRLEFALAMAGDPDILILDEPTNGMDDAAKTRFWEIVCRLGRSGRTVLFTAHSAEEAARWATRLIVLNAGRLVAVGEPSA</sequence>
<dbReference type="GO" id="GO:0005524">
    <property type="term" value="F:ATP binding"/>
    <property type="evidence" value="ECO:0007669"/>
    <property type="project" value="UniProtKB-KW"/>
</dbReference>
<organism evidence="5 6">
    <name type="scientific">Weizmannia acidilactici</name>
    <dbReference type="NCBI Taxonomy" id="2607726"/>
    <lineage>
        <taxon>Bacteria</taxon>
        <taxon>Bacillati</taxon>
        <taxon>Bacillota</taxon>
        <taxon>Bacilli</taxon>
        <taxon>Bacillales</taxon>
        <taxon>Bacillaceae</taxon>
        <taxon>Heyndrickxia</taxon>
    </lineage>
</organism>
<dbReference type="SUPFAM" id="SSF52540">
    <property type="entry name" value="P-loop containing nucleoside triphosphate hydrolases"/>
    <property type="match status" value="1"/>
</dbReference>
<evidence type="ECO:0000313" key="6">
    <source>
        <dbReference type="Proteomes" id="UP000391919"/>
    </source>
</evidence>
<dbReference type="Gene3D" id="3.40.50.300">
    <property type="entry name" value="P-loop containing nucleotide triphosphate hydrolases"/>
    <property type="match status" value="1"/>
</dbReference>
<comment type="caution">
    <text evidence="5">The sequence shown here is derived from an EMBL/GenBank/DDBJ whole genome shotgun (WGS) entry which is preliminary data.</text>
</comment>
<dbReference type="PROSITE" id="PS50893">
    <property type="entry name" value="ABC_TRANSPORTER_2"/>
    <property type="match status" value="1"/>
</dbReference>
<evidence type="ECO:0000259" key="4">
    <source>
        <dbReference type="PROSITE" id="PS50893"/>
    </source>
</evidence>